<dbReference type="InterPro" id="IPR001509">
    <property type="entry name" value="Epimerase_deHydtase"/>
</dbReference>
<dbReference type="InterPro" id="IPR036291">
    <property type="entry name" value="NAD(P)-bd_dom_sf"/>
</dbReference>
<dbReference type="CDD" id="cd05271">
    <property type="entry name" value="NDUFA9_like_SDR_a"/>
    <property type="match status" value="1"/>
</dbReference>
<protein>
    <submittedName>
        <fullName evidence="2">3-beta-hydroxy-Delta(5)-steroid dehydrogenase</fullName>
    </submittedName>
</protein>
<dbReference type="GO" id="GO:0044877">
    <property type="term" value="F:protein-containing complex binding"/>
    <property type="evidence" value="ECO:0007669"/>
    <property type="project" value="TreeGrafter"/>
</dbReference>
<dbReference type="Pfam" id="PF01370">
    <property type="entry name" value="Epimerase"/>
    <property type="match status" value="1"/>
</dbReference>
<organism evidence="2 3">
    <name type="scientific">Halomonas halmophila</name>
    <dbReference type="NCBI Taxonomy" id="252"/>
    <lineage>
        <taxon>Bacteria</taxon>
        <taxon>Pseudomonadati</taxon>
        <taxon>Pseudomonadota</taxon>
        <taxon>Gammaproteobacteria</taxon>
        <taxon>Oceanospirillales</taxon>
        <taxon>Halomonadaceae</taxon>
        <taxon>Halomonas</taxon>
    </lineage>
</organism>
<dbReference type="PANTHER" id="PTHR12126">
    <property type="entry name" value="NADH-UBIQUINONE OXIDOREDUCTASE 39 KDA SUBUNIT-RELATED"/>
    <property type="match status" value="1"/>
</dbReference>
<name>A0A4Y4F784_9GAMM</name>
<dbReference type="Gene3D" id="3.40.50.720">
    <property type="entry name" value="NAD(P)-binding Rossmann-like Domain"/>
    <property type="match status" value="1"/>
</dbReference>
<dbReference type="RefSeq" id="WP_141321217.1">
    <property type="nucleotide sequence ID" value="NZ_BJOC01000037.1"/>
</dbReference>
<gene>
    <name evidence="2" type="ORF">HHA01_24670</name>
</gene>
<keyword evidence="3" id="KW-1185">Reference proteome</keyword>
<evidence type="ECO:0000313" key="3">
    <source>
        <dbReference type="Proteomes" id="UP000319812"/>
    </source>
</evidence>
<accession>A0A4Y4F784</accession>
<feature type="domain" description="NAD-dependent epimerase/dehydratase" evidence="1">
    <location>
        <begin position="7"/>
        <end position="200"/>
    </location>
</feature>
<evidence type="ECO:0000313" key="2">
    <source>
        <dbReference type="EMBL" id="GED23490.1"/>
    </source>
</evidence>
<comment type="caution">
    <text evidence="2">The sequence shown here is derived from an EMBL/GenBank/DDBJ whole genome shotgun (WGS) entry which is preliminary data.</text>
</comment>
<dbReference type="Proteomes" id="UP000319812">
    <property type="component" value="Unassembled WGS sequence"/>
</dbReference>
<dbReference type="OrthoDB" id="9776313at2"/>
<dbReference type="PANTHER" id="PTHR12126:SF11">
    <property type="entry name" value="NADH DEHYDROGENASE [UBIQUINONE] 1 ALPHA SUBCOMPLEX SUBUNIT 9, MITOCHONDRIAL"/>
    <property type="match status" value="1"/>
</dbReference>
<dbReference type="EMBL" id="BJOC01000037">
    <property type="protein sequence ID" value="GED23490.1"/>
    <property type="molecule type" value="Genomic_DNA"/>
</dbReference>
<reference evidence="2 3" key="1">
    <citation type="submission" date="2019-06" db="EMBL/GenBank/DDBJ databases">
        <title>Whole genome shotgun sequence of Halomonas halmophila NBRC 15537.</title>
        <authorList>
            <person name="Hosoyama A."/>
            <person name="Uohara A."/>
            <person name="Ohji S."/>
            <person name="Ichikawa N."/>
        </authorList>
    </citation>
    <scope>NUCLEOTIDE SEQUENCE [LARGE SCALE GENOMIC DNA]</scope>
    <source>
        <strain evidence="2 3">NBRC 15537</strain>
    </source>
</reference>
<sequence length="301" mass="33003">MTRPVTVVFGGTGFVGAQLIRELVESGRPTRLVARRPEWPAWVEEGDPLTLFTADIRDADQITEALAGADAVVNATSLYVASRQVSFEDMHVTAAAELARQAHQAGIERFVQLSGIGTRLDSRSAYVRARARGESAVLDAMPKATIVRPSVIFGPDDAFLANLTALTRLPVIPLFGRGTQRLQPVHVVDVARAIVTLTARHRPRRYFFELGGADALDYREVLQLIMHHLGRQRPMVPIPFAVWHAVALGLGILPAPPLTRDQVILMQGDNRVTEGVGTFEDLGIRPRALRDSLPDCLPHPR</sequence>
<proteinExistence type="predicted"/>
<dbReference type="AlphaFoldDB" id="A0A4Y4F784"/>
<evidence type="ECO:0000259" key="1">
    <source>
        <dbReference type="Pfam" id="PF01370"/>
    </source>
</evidence>
<dbReference type="InterPro" id="IPR051207">
    <property type="entry name" value="ComplexI_NDUFA9_subunit"/>
</dbReference>
<dbReference type="SUPFAM" id="SSF51735">
    <property type="entry name" value="NAD(P)-binding Rossmann-fold domains"/>
    <property type="match status" value="1"/>
</dbReference>